<feature type="compositionally biased region" description="Low complexity" evidence="1">
    <location>
        <begin position="135"/>
        <end position="148"/>
    </location>
</feature>
<keyword evidence="3" id="KW-1185">Reference proteome</keyword>
<dbReference type="EnsemblPlants" id="evm.model.01.1100">
    <property type="protein sequence ID" value="cds.evm.model.01.1100"/>
    <property type="gene ID" value="evm.TU.01.1100"/>
</dbReference>
<proteinExistence type="predicted"/>
<reference evidence="2" key="1">
    <citation type="submission" date="2018-11" db="EMBL/GenBank/DDBJ databases">
        <authorList>
            <person name="Grassa J C."/>
        </authorList>
    </citation>
    <scope>NUCLEOTIDE SEQUENCE [LARGE SCALE GENOMIC DNA]</scope>
</reference>
<reference evidence="2" key="2">
    <citation type="submission" date="2021-03" db="UniProtKB">
        <authorList>
            <consortium name="EnsemblPlants"/>
        </authorList>
    </citation>
    <scope>IDENTIFICATION</scope>
</reference>
<dbReference type="AlphaFoldDB" id="A0A803NFL3"/>
<dbReference type="InterPro" id="IPR036397">
    <property type="entry name" value="RNaseH_sf"/>
</dbReference>
<sequence>MVETQFDRKIKRLRIDWEGEFQSFSDLVRSSGIIFDHSCPHTSGHNGRAERKHRHIVEMGLTLLAQSAMPPNFFNNYSPETQVTLTIPHSWLNLPFVASESVAEASPQAPATSDQTSSSHFDAASHVSVMPHDISTTSVSSESVAAPSNTPDQPRASPIAPDSPLASQGPAVSTHPMITHGKSGIFKPRVFTGQSTFTFNFHEPLSVEEALQHEGWNAAMGDEISALKRNKTWILVPPSPSYNVV</sequence>
<dbReference type="Proteomes" id="UP000596661">
    <property type="component" value="Chromosome 1"/>
</dbReference>
<evidence type="ECO:0000256" key="1">
    <source>
        <dbReference type="SAM" id="MobiDB-lite"/>
    </source>
</evidence>
<dbReference type="SUPFAM" id="SSF53098">
    <property type="entry name" value="Ribonuclease H-like"/>
    <property type="match status" value="1"/>
</dbReference>
<evidence type="ECO:0008006" key="4">
    <source>
        <dbReference type="Google" id="ProtNLM"/>
    </source>
</evidence>
<dbReference type="InterPro" id="IPR012337">
    <property type="entry name" value="RNaseH-like_sf"/>
</dbReference>
<dbReference type="InterPro" id="IPR039537">
    <property type="entry name" value="Retrotran_Ty1/copia-like"/>
</dbReference>
<dbReference type="GO" id="GO:0003676">
    <property type="term" value="F:nucleic acid binding"/>
    <property type="evidence" value="ECO:0007669"/>
    <property type="project" value="InterPro"/>
</dbReference>
<dbReference type="Gene3D" id="3.30.420.10">
    <property type="entry name" value="Ribonuclease H-like superfamily/Ribonuclease H"/>
    <property type="match status" value="1"/>
</dbReference>
<accession>A0A803NFL3</accession>
<dbReference type="PANTHER" id="PTHR42648">
    <property type="entry name" value="TRANSPOSASE, PUTATIVE-RELATED"/>
    <property type="match status" value="1"/>
</dbReference>
<dbReference type="EMBL" id="UZAU01000023">
    <property type="status" value="NOT_ANNOTATED_CDS"/>
    <property type="molecule type" value="Genomic_DNA"/>
</dbReference>
<organism evidence="2 3">
    <name type="scientific">Cannabis sativa</name>
    <name type="common">Hemp</name>
    <name type="synonym">Marijuana</name>
    <dbReference type="NCBI Taxonomy" id="3483"/>
    <lineage>
        <taxon>Eukaryota</taxon>
        <taxon>Viridiplantae</taxon>
        <taxon>Streptophyta</taxon>
        <taxon>Embryophyta</taxon>
        <taxon>Tracheophyta</taxon>
        <taxon>Spermatophyta</taxon>
        <taxon>Magnoliopsida</taxon>
        <taxon>eudicotyledons</taxon>
        <taxon>Gunneridae</taxon>
        <taxon>Pentapetalae</taxon>
        <taxon>rosids</taxon>
        <taxon>fabids</taxon>
        <taxon>Rosales</taxon>
        <taxon>Cannabaceae</taxon>
        <taxon>Cannabis</taxon>
    </lineage>
</organism>
<dbReference type="PANTHER" id="PTHR42648:SF26">
    <property type="entry name" value="INTEGRASE CATALYTIC DOMAIN-CONTAINING PROTEIN"/>
    <property type="match status" value="1"/>
</dbReference>
<feature type="region of interest" description="Disordered" evidence="1">
    <location>
        <begin position="135"/>
        <end position="174"/>
    </location>
</feature>
<protein>
    <recommendedName>
        <fullName evidence="4">Integrase catalytic domain-containing protein</fullName>
    </recommendedName>
</protein>
<name>A0A803NFL3_CANSA</name>
<evidence type="ECO:0000313" key="2">
    <source>
        <dbReference type="EnsemblPlants" id="cds.evm.model.01.1100"/>
    </source>
</evidence>
<evidence type="ECO:0000313" key="3">
    <source>
        <dbReference type="Proteomes" id="UP000596661"/>
    </source>
</evidence>
<dbReference type="Gramene" id="evm.model.01.1100">
    <property type="protein sequence ID" value="cds.evm.model.01.1100"/>
    <property type="gene ID" value="evm.TU.01.1100"/>
</dbReference>